<proteinExistence type="predicted"/>
<keyword evidence="2" id="KW-0233">DNA recombination</keyword>
<dbReference type="InterPro" id="IPR011109">
    <property type="entry name" value="DNA_bind_recombinase_dom"/>
</dbReference>
<dbReference type="Proteomes" id="UP000830401">
    <property type="component" value="Chromosome"/>
</dbReference>
<gene>
    <name evidence="4" type="ORF">MUN86_19645</name>
</gene>
<sequence length="236" mass="25922">MRASDDQYVAYYRVSTDKQGRSGLGLEAQQAAVQAFVPQIAMLLAQFTEVESGRNNRRPQLQAALDMASQTGAILLVAKLDRLARNVAFLAELMESRVRFKAVDVPEADEFTIHILAAVAQREAVAISQRTCAALAAKKARGFQLGTPGNLTDKARIRSIEVRQEKARQQLSSRQARRLCELLRARGASLQAIVRELNASGYCTPNGKPFYKSAVARLLVSTRAVQDQTVSASFKQ</sequence>
<reference evidence="4" key="1">
    <citation type="submission" date="2022-04" db="EMBL/GenBank/DDBJ databases">
        <title>Hymenobacter sp. isolated from the air.</title>
        <authorList>
            <person name="Won M."/>
            <person name="Lee C.-M."/>
            <person name="Woen H.-Y."/>
            <person name="Kwon S.-W."/>
        </authorList>
    </citation>
    <scope>NUCLEOTIDE SEQUENCE</scope>
    <source>
        <strain evidence="4">5420S-77</strain>
    </source>
</reference>
<evidence type="ECO:0000256" key="1">
    <source>
        <dbReference type="ARBA" id="ARBA00023125"/>
    </source>
</evidence>
<dbReference type="Gene3D" id="3.40.50.1390">
    <property type="entry name" value="Resolvase, N-terminal catalytic domain"/>
    <property type="match status" value="1"/>
</dbReference>
<evidence type="ECO:0000259" key="3">
    <source>
        <dbReference type="PROSITE" id="PS51736"/>
    </source>
</evidence>
<organism evidence="4 5">
    <name type="scientific">Hymenobacter volaticus</name>
    <dbReference type="NCBI Taxonomy" id="2932254"/>
    <lineage>
        <taxon>Bacteria</taxon>
        <taxon>Pseudomonadati</taxon>
        <taxon>Bacteroidota</taxon>
        <taxon>Cytophagia</taxon>
        <taxon>Cytophagales</taxon>
        <taxon>Hymenobacteraceae</taxon>
        <taxon>Hymenobacter</taxon>
    </lineage>
</organism>
<dbReference type="EMBL" id="CP095061">
    <property type="protein sequence ID" value="UOQ65718.1"/>
    <property type="molecule type" value="Genomic_DNA"/>
</dbReference>
<keyword evidence="1" id="KW-0238">DNA-binding</keyword>
<evidence type="ECO:0000313" key="5">
    <source>
        <dbReference type="Proteomes" id="UP000830401"/>
    </source>
</evidence>
<dbReference type="InterPro" id="IPR036162">
    <property type="entry name" value="Resolvase-like_N_sf"/>
</dbReference>
<dbReference type="Pfam" id="PF07508">
    <property type="entry name" value="Recombinase"/>
    <property type="match status" value="1"/>
</dbReference>
<dbReference type="InterPro" id="IPR006119">
    <property type="entry name" value="Resolv_N"/>
</dbReference>
<dbReference type="PANTHER" id="PTHR30461:SF2">
    <property type="entry name" value="SERINE RECOMBINASE PINE-RELATED"/>
    <property type="match status" value="1"/>
</dbReference>
<dbReference type="SUPFAM" id="SSF53041">
    <property type="entry name" value="Resolvase-like"/>
    <property type="match status" value="1"/>
</dbReference>
<dbReference type="SMART" id="SM00857">
    <property type="entry name" value="Resolvase"/>
    <property type="match status" value="1"/>
</dbReference>
<evidence type="ECO:0000256" key="2">
    <source>
        <dbReference type="ARBA" id="ARBA00023172"/>
    </source>
</evidence>
<accession>A0ABY4G4H5</accession>
<feature type="domain" description="Resolvase/invertase-type recombinase catalytic" evidence="3">
    <location>
        <begin position="7"/>
        <end position="142"/>
    </location>
</feature>
<dbReference type="InterPro" id="IPR050639">
    <property type="entry name" value="SSR_resolvase"/>
</dbReference>
<evidence type="ECO:0000313" key="4">
    <source>
        <dbReference type="EMBL" id="UOQ65718.1"/>
    </source>
</evidence>
<protein>
    <submittedName>
        <fullName evidence="4">Recombinase family protein</fullName>
    </submittedName>
</protein>
<keyword evidence="5" id="KW-1185">Reference proteome</keyword>
<name>A0ABY4G4H5_9BACT</name>
<dbReference type="CDD" id="cd03768">
    <property type="entry name" value="SR_ResInv"/>
    <property type="match status" value="1"/>
</dbReference>
<dbReference type="Pfam" id="PF00239">
    <property type="entry name" value="Resolvase"/>
    <property type="match status" value="1"/>
</dbReference>
<dbReference type="RefSeq" id="WP_245119698.1">
    <property type="nucleotide sequence ID" value="NZ_CP095061.1"/>
</dbReference>
<dbReference type="PANTHER" id="PTHR30461">
    <property type="entry name" value="DNA-INVERTASE FROM LAMBDOID PROPHAGE"/>
    <property type="match status" value="1"/>
</dbReference>
<dbReference type="PROSITE" id="PS51736">
    <property type="entry name" value="RECOMBINASES_3"/>
    <property type="match status" value="1"/>
</dbReference>